<reference evidence="2 3" key="1">
    <citation type="submission" date="2016-10" db="EMBL/GenBank/DDBJ databases">
        <title>Genome sequence of the basidiomycete white-rot fungus Trametes pubescens.</title>
        <authorList>
            <person name="Makela M.R."/>
            <person name="Granchi Z."/>
            <person name="Peng M."/>
            <person name="De Vries R.P."/>
            <person name="Grigoriev I."/>
            <person name="Riley R."/>
            <person name="Hilden K."/>
        </authorList>
    </citation>
    <scope>NUCLEOTIDE SEQUENCE [LARGE SCALE GENOMIC DNA]</scope>
    <source>
        <strain evidence="2 3">FBCC735</strain>
    </source>
</reference>
<organism evidence="2 3">
    <name type="scientific">Trametes pubescens</name>
    <name type="common">White-rot fungus</name>
    <dbReference type="NCBI Taxonomy" id="154538"/>
    <lineage>
        <taxon>Eukaryota</taxon>
        <taxon>Fungi</taxon>
        <taxon>Dikarya</taxon>
        <taxon>Basidiomycota</taxon>
        <taxon>Agaricomycotina</taxon>
        <taxon>Agaricomycetes</taxon>
        <taxon>Polyporales</taxon>
        <taxon>Polyporaceae</taxon>
        <taxon>Trametes</taxon>
    </lineage>
</organism>
<evidence type="ECO:0000256" key="1">
    <source>
        <dbReference type="SAM" id="MobiDB-lite"/>
    </source>
</evidence>
<accession>A0A1M2VNR6</accession>
<protein>
    <submittedName>
        <fullName evidence="2">Uncharacterized protein</fullName>
    </submittedName>
</protein>
<proteinExistence type="predicted"/>
<evidence type="ECO:0000313" key="3">
    <source>
        <dbReference type="Proteomes" id="UP000184267"/>
    </source>
</evidence>
<comment type="caution">
    <text evidence="2">The sequence shown here is derived from an EMBL/GenBank/DDBJ whole genome shotgun (WGS) entry which is preliminary data.</text>
</comment>
<dbReference type="EMBL" id="MNAD01000975">
    <property type="protein sequence ID" value="OJT09190.1"/>
    <property type="molecule type" value="Genomic_DNA"/>
</dbReference>
<evidence type="ECO:0000313" key="2">
    <source>
        <dbReference type="EMBL" id="OJT09190.1"/>
    </source>
</evidence>
<sequence length="83" mass="9299">MHAQPTLYALWRSFTQCTFVEPDGDVVFFKNQRGEAMREYRRDSASRPFTTGDARAAAQKTEEAEVSLEGDEAEEVALKLAGL</sequence>
<dbReference type="AlphaFoldDB" id="A0A1M2VNR6"/>
<dbReference type="STRING" id="154538.A0A1M2VNR6"/>
<feature type="region of interest" description="Disordered" evidence="1">
    <location>
        <begin position="39"/>
        <end position="71"/>
    </location>
</feature>
<dbReference type="Proteomes" id="UP000184267">
    <property type="component" value="Unassembled WGS sequence"/>
</dbReference>
<keyword evidence="3" id="KW-1185">Reference proteome</keyword>
<dbReference type="OrthoDB" id="1461976at2759"/>
<gene>
    <name evidence="2" type="ORF">TRAPUB_14363</name>
</gene>
<name>A0A1M2VNR6_TRAPU</name>